<feature type="region of interest" description="Disordered" evidence="1">
    <location>
        <begin position="385"/>
        <end position="405"/>
    </location>
</feature>
<gene>
    <name evidence="3" type="ORF">CYMTET_54922</name>
</gene>
<keyword evidence="4" id="KW-1185">Reference proteome</keyword>
<dbReference type="Gene3D" id="2.60.120.10">
    <property type="entry name" value="Jelly Rolls"/>
    <property type="match status" value="1"/>
</dbReference>
<dbReference type="EMBL" id="LGRX02035444">
    <property type="protein sequence ID" value="KAK3234843.1"/>
    <property type="molecule type" value="Genomic_DNA"/>
</dbReference>
<reference evidence="3 4" key="1">
    <citation type="journal article" date="2015" name="Genome Biol. Evol.">
        <title>Comparative Genomics of a Bacterivorous Green Alga Reveals Evolutionary Causalities and Consequences of Phago-Mixotrophic Mode of Nutrition.</title>
        <authorList>
            <person name="Burns J.A."/>
            <person name="Paasch A."/>
            <person name="Narechania A."/>
            <person name="Kim E."/>
        </authorList>
    </citation>
    <scope>NUCLEOTIDE SEQUENCE [LARGE SCALE GENOMIC DNA]</scope>
    <source>
        <strain evidence="3 4">PLY_AMNH</strain>
    </source>
</reference>
<dbReference type="SUPFAM" id="SSF51206">
    <property type="entry name" value="cAMP-binding domain-like"/>
    <property type="match status" value="1"/>
</dbReference>
<evidence type="ECO:0000256" key="1">
    <source>
        <dbReference type="SAM" id="MobiDB-lite"/>
    </source>
</evidence>
<feature type="compositionally biased region" description="Basic and acidic residues" evidence="1">
    <location>
        <begin position="70"/>
        <end position="81"/>
    </location>
</feature>
<feature type="region of interest" description="Disordered" evidence="1">
    <location>
        <begin position="1"/>
        <end position="81"/>
    </location>
</feature>
<dbReference type="PANTHER" id="PTHR23011:SF28">
    <property type="entry name" value="CYCLIC NUCLEOTIDE-BINDING DOMAIN CONTAINING PROTEIN"/>
    <property type="match status" value="1"/>
</dbReference>
<feature type="region of interest" description="Disordered" evidence="1">
    <location>
        <begin position="591"/>
        <end position="611"/>
    </location>
</feature>
<dbReference type="InterPro" id="IPR018490">
    <property type="entry name" value="cNMP-bd_dom_sf"/>
</dbReference>
<evidence type="ECO:0000313" key="4">
    <source>
        <dbReference type="Proteomes" id="UP001190700"/>
    </source>
</evidence>
<feature type="compositionally biased region" description="Gly residues" evidence="1">
    <location>
        <begin position="1"/>
        <end position="13"/>
    </location>
</feature>
<evidence type="ECO:0000313" key="3">
    <source>
        <dbReference type="EMBL" id="KAK3234843.1"/>
    </source>
</evidence>
<dbReference type="PROSITE" id="PS50042">
    <property type="entry name" value="CNMP_BINDING_3"/>
    <property type="match status" value="1"/>
</dbReference>
<proteinExistence type="predicted"/>
<evidence type="ECO:0000259" key="2">
    <source>
        <dbReference type="PROSITE" id="PS50042"/>
    </source>
</evidence>
<dbReference type="InterPro" id="IPR014710">
    <property type="entry name" value="RmlC-like_jellyroll"/>
</dbReference>
<feature type="compositionally biased region" description="Basic and acidic residues" evidence="1">
    <location>
        <begin position="138"/>
        <end position="147"/>
    </location>
</feature>
<feature type="compositionally biased region" description="Polar residues" evidence="1">
    <location>
        <begin position="150"/>
        <end position="165"/>
    </location>
</feature>
<dbReference type="CDD" id="cd00038">
    <property type="entry name" value="CAP_ED"/>
    <property type="match status" value="1"/>
</dbReference>
<protein>
    <recommendedName>
        <fullName evidence="2">Cyclic nucleotide-binding domain-containing protein</fullName>
    </recommendedName>
</protein>
<dbReference type="PANTHER" id="PTHR23011">
    <property type="entry name" value="CYCLIC NUCLEOTIDE-BINDING DOMAIN CONTAINING PROTEIN"/>
    <property type="match status" value="1"/>
</dbReference>
<sequence length="611" mass="69093">MDAFGGARGGGPTCRGPPSLTGFPRRRKVPPESPGGIPGSPGQSLGLQPRLSRSQSSSARAARRSRHAPMPRDDSERGRAEMHLAFTSLSVVEGGGDPLTSLAHHHWKELGKNATEASVIEKASILMGKGTEIIGQPRAEEREERRLQSVVEQSEQMATPSTPADESSEQAKERRAKATKKSEANKRRAEDAERYFRTRKDVQRGITPEEIDALRAEEIIRDKAAQIQRIGSLVGQHTVNFMSSFLNREHTKTEDLSAERKEKARLEKFEVEEKEKYQRALRIRRQAKMTVSQRAKLMKMENLPPDLSARTEEHFKMVEEVMVWINCRFYEGFNQQMQRELCKVMMLETIPPRTVLIRQGDEGQSLYIVLFGELEVRVRVMKEKKYSTSGSHGQNSGSSRRRAPSRRGKLHCGFAETAYHAKSEDCVAYLDVMPCFKAVNVDLLRKLAELFMPWANNKGDKLEVNGRTVLPIKIGQYCGEGAVWPELKRGLILHVVEELVYFVIEARQFHQLCPPAVIEALKRDAKMRVAMRDESRQSQLHAAARLQIRRPSLRNYISPVTGLRREEINQFKLPDEEPPVNLLVPLNKEASAPRDSVLERDHSTDSLPTAD</sequence>
<name>A0AAE0BF53_9CHLO</name>
<comment type="caution">
    <text evidence="3">The sequence shown here is derived from an EMBL/GenBank/DDBJ whole genome shotgun (WGS) entry which is preliminary data.</text>
</comment>
<feature type="compositionally biased region" description="Basic and acidic residues" evidence="1">
    <location>
        <begin position="180"/>
        <end position="192"/>
    </location>
</feature>
<feature type="domain" description="Cyclic nucleotide-binding" evidence="2">
    <location>
        <begin position="329"/>
        <end position="397"/>
    </location>
</feature>
<dbReference type="AlphaFoldDB" id="A0AAE0BF53"/>
<dbReference type="InterPro" id="IPR000595">
    <property type="entry name" value="cNMP-bd_dom"/>
</dbReference>
<dbReference type="Proteomes" id="UP001190700">
    <property type="component" value="Unassembled WGS sequence"/>
</dbReference>
<accession>A0AAE0BF53</accession>
<feature type="compositionally biased region" description="Low complexity" evidence="1">
    <location>
        <begin position="40"/>
        <end position="60"/>
    </location>
</feature>
<dbReference type="PROSITE" id="PS00888">
    <property type="entry name" value="CNMP_BINDING_1"/>
    <property type="match status" value="1"/>
</dbReference>
<feature type="region of interest" description="Disordered" evidence="1">
    <location>
        <begin position="134"/>
        <end position="192"/>
    </location>
</feature>
<dbReference type="InterPro" id="IPR018488">
    <property type="entry name" value="cNMP-bd_CS"/>
</dbReference>
<organism evidence="3 4">
    <name type="scientific">Cymbomonas tetramitiformis</name>
    <dbReference type="NCBI Taxonomy" id="36881"/>
    <lineage>
        <taxon>Eukaryota</taxon>
        <taxon>Viridiplantae</taxon>
        <taxon>Chlorophyta</taxon>
        <taxon>Pyramimonadophyceae</taxon>
        <taxon>Pyramimonadales</taxon>
        <taxon>Pyramimonadaceae</taxon>
        <taxon>Cymbomonas</taxon>
    </lineage>
</organism>